<protein>
    <submittedName>
        <fullName evidence="2">3'-5' exonuclease</fullName>
    </submittedName>
</protein>
<dbReference type="EMBL" id="RMBX01000002">
    <property type="protein sequence ID" value="RPD42696.1"/>
    <property type="molecule type" value="Genomic_DNA"/>
</dbReference>
<dbReference type="Gene3D" id="3.30.420.10">
    <property type="entry name" value="Ribonuclease H-like superfamily/Ribonuclease H"/>
    <property type="match status" value="1"/>
</dbReference>
<dbReference type="GO" id="GO:0003676">
    <property type="term" value="F:nucleic acid binding"/>
    <property type="evidence" value="ECO:0007669"/>
    <property type="project" value="InterPro"/>
</dbReference>
<accession>A0A3N4MKW4</accession>
<evidence type="ECO:0000259" key="1">
    <source>
        <dbReference type="Pfam" id="PF10108"/>
    </source>
</evidence>
<dbReference type="CDD" id="cd05782">
    <property type="entry name" value="DNA_polB_like1_exo"/>
    <property type="match status" value="1"/>
</dbReference>
<keyword evidence="2" id="KW-0540">Nuclease</keyword>
<dbReference type="InterPro" id="IPR036397">
    <property type="entry name" value="RNaseH_sf"/>
</dbReference>
<evidence type="ECO:0000313" key="2">
    <source>
        <dbReference type="EMBL" id="RPD42696.1"/>
    </source>
</evidence>
<keyword evidence="2" id="KW-0378">Hydrolase</keyword>
<dbReference type="InterPro" id="IPR019288">
    <property type="entry name" value="3'-5'_exonuclease_PolB-like"/>
</dbReference>
<dbReference type="OrthoDB" id="9773351at2"/>
<dbReference type="RefSeq" id="WP_120515676.1">
    <property type="nucleotide sequence ID" value="NZ_QXZY01000003.1"/>
</dbReference>
<sequence length="240" mass="27553">MLNNVALDQLLLFDIETTPLYSSFNHLPEELQRLWEEKITKTAPESENPSESFGERAGLYAEFGKIVCISVGLFFTENGQYQLRIKSFYGHDEKELLAGFTDLVEKFSAKNPRFQFAGHNIKEFDIPYICRRAVINSLPLPVALQIHQYKPWEMPLLDTLQLWRFGDFKNYTSLKLLAAVLGIPTPKDDIDGSMVGKVYWEEQDLPRIVEYCQKDVLTVGQLLLRFKGLPLMEKEGVSVV</sequence>
<keyword evidence="2" id="KW-0269">Exonuclease</keyword>
<dbReference type="Proteomes" id="UP000279089">
    <property type="component" value="Unassembled WGS sequence"/>
</dbReference>
<comment type="caution">
    <text evidence="2">The sequence shown here is derived from an EMBL/GenBank/DDBJ whole genome shotgun (WGS) entry which is preliminary data.</text>
</comment>
<feature type="domain" description="Predicted 3'-5' exonuclease PolB-like" evidence="1">
    <location>
        <begin position="62"/>
        <end position="227"/>
    </location>
</feature>
<dbReference type="AlphaFoldDB" id="A0A3N4MKW4"/>
<proteinExistence type="predicted"/>
<reference evidence="3" key="1">
    <citation type="submission" date="2018-11" db="EMBL/GenBank/DDBJ databases">
        <title>Chitinophaga lutea sp.nov., isolate from arsenic contaminated soil.</title>
        <authorList>
            <person name="Zong Y."/>
        </authorList>
    </citation>
    <scope>NUCLEOTIDE SEQUENCE [LARGE SCALE GENOMIC DNA]</scope>
    <source>
        <strain evidence="3">YLT18</strain>
    </source>
</reference>
<name>A0A3N4MKW4_9BACT</name>
<evidence type="ECO:0000313" key="3">
    <source>
        <dbReference type="Proteomes" id="UP000279089"/>
    </source>
</evidence>
<keyword evidence="3" id="KW-1185">Reference proteome</keyword>
<gene>
    <name evidence="2" type="ORF">EG028_04330</name>
</gene>
<organism evidence="2 3">
    <name type="scientific">Chitinophaga barathri</name>
    <dbReference type="NCBI Taxonomy" id="1647451"/>
    <lineage>
        <taxon>Bacteria</taxon>
        <taxon>Pseudomonadati</taxon>
        <taxon>Bacteroidota</taxon>
        <taxon>Chitinophagia</taxon>
        <taxon>Chitinophagales</taxon>
        <taxon>Chitinophagaceae</taxon>
        <taxon>Chitinophaga</taxon>
    </lineage>
</organism>
<dbReference type="Pfam" id="PF10108">
    <property type="entry name" value="DNA_pol_B_exo2"/>
    <property type="match status" value="1"/>
</dbReference>
<dbReference type="InterPro" id="IPR012337">
    <property type="entry name" value="RNaseH-like_sf"/>
</dbReference>
<dbReference type="SUPFAM" id="SSF53098">
    <property type="entry name" value="Ribonuclease H-like"/>
    <property type="match status" value="1"/>
</dbReference>
<dbReference type="GO" id="GO:0004527">
    <property type="term" value="F:exonuclease activity"/>
    <property type="evidence" value="ECO:0007669"/>
    <property type="project" value="UniProtKB-KW"/>
</dbReference>